<name>A0A9P6ASJ1_9AGAM</name>
<comment type="caution">
    <text evidence="3">The sequence shown here is derived from an EMBL/GenBank/DDBJ whole genome shotgun (WGS) entry which is preliminary data.</text>
</comment>
<feature type="compositionally biased region" description="Low complexity" evidence="2">
    <location>
        <begin position="302"/>
        <end position="314"/>
    </location>
</feature>
<dbReference type="EMBL" id="MU129003">
    <property type="protein sequence ID" value="KAF9511264.1"/>
    <property type="molecule type" value="Genomic_DNA"/>
</dbReference>
<keyword evidence="1" id="KW-0175">Coiled coil</keyword>
<proteinExistence type="predicted"/>
<feature type="compositionally biased region" description="Polar residues" evidence="2">
    <location>
        <begin position="315"/>
        <end position="331"/>
    </location>
</feature>
<feature type="compositionally biased region" description="Low complexity" evidence="2">
    <location>
        <begin position="371"/>
        <end position="382"/>
    </location>
</feature>
<evidence type="ECO:0000313" key="4">
    <source>
        <dbReference type="Proteomes" id="UP000886523"/>
    </source>
</evidence>
<evidence type="ECO:0000313" key="3">
    <source>
        <dbReference type="EMBL" id="KAF9511264.1"/>
    </source>
</evidence>
<dbReference type="OrthoDB" id="2505754at2759"/>
<protein>
    <submittedName>
        <fullName evidence="3">Uncharacterized protein</fullName>
    </submittedName>
</protein>
<feature type="coiled-coil region" evidence="1">
    <location>
        <begin position="1"/>
        <end position="28"/>
    </location>
</feature>
<feature type="region of interest" description="Disordered" evidence="2">
    <location>
        <begin position="211"/>
        <end position="250"/>
    </location>
</feature>
<dbReference type="Proteomes" id="UP000886523">
    <property type="component" value="Unassembled WGS sequence"/>
</dbReference>
<dbReference type="AlphaFoldDB" id="A0A9P6ASJ1"/>
<evidence type="ECO:0000256" key="2">
    <source>
        <dbReference type="SAM" id="MobiDB-lite"/>
    </source>
</evidence>
<evidence type="ECO:0000256" key="1">
    <source>
        <dbReference type="SAM" id="Coils"/>
    </source>
</evidence>
<feature type="region of interest" description="Disordered" evidence="2">
    <location>
        <begin position="276"/>
        <end position="331"/>
    </location>
</feature>
<reference evidence="3" key="1">
    <citation type="journal article" date="2020" name="Nat. Commun.">
        <title>Large-scale genome sequencing of mycorrhizal fungi provides insights into the early evolution of symbiotic traits.</title>
        <authorList>
            <person name="Miyauchi S."/>
            <person name="Kiss E."/>
            <person name="Kuo A."/>
            <person name="Drula E."/>
            <person name="Kohler A."/>
            <person name="Sanchez-Garcia M."/>
            <person name="Morin E."/>
            <person name="Andreopoulos B."/>
            <person name="Barry K.W."/>
            <person name="Bonito G."/>
            <person name="Buee M."/>
            <person name="Carver A."/>
            <person name="Chen C."/>
            <person name="Cichocki N."/>
            <person name="Clum A."/>
            <person name="Culley D."/>
            <person name="Crous P.W."/>
            <person name="Fauchery L."/>
            <person name="Girlanda M."/>
            <person name="Hayes R.D."/>
            <person name="Keri Z."/>
            <person name="LaButti K."/>
            <person name="Lipzen A."/>
            <person name="Lombard V."/>
            <person name="Magnuson J."/>
            <person name="Maillard F."/>
            <person name="Murat C."/>
            <person name="Nolan M."/>
            <person name="Ohm R.A."/>
            <person name="Pangilinan J."/>
            <person name="Pereira M.F."/>
            <person name="Perotto S."/>
            <person name="Peter M."/>
            <person name="Pfister S."/>
            <person name="Riley R."/>
            <person name="Sitrit Y."/>
            <person name="Stielow J.B."/>
            <person name="Szollosi G."/>
            <person name="Zifcakova L."/>
            <person name="Stursova M."/>
            <person name="Spatafora J.W."/>
            <person name="Tedersoo L."/>
            <person name="Vaario L.M."/>
            <person name="Yamada A."/>
            <person name="Yan M."/>
            <person name="Wang P."/>
            <person name="Xu J."/>
            <person name="Bruns T."/>
            <person name="Baldrian P."/>
            <person name="Vilgalys R."/>
            <person name="Dunand C."/>
            <person name="Henrissat B."/>
            <person name="Grigoriev I.V."/>
            <person name="Hibbett D."/>
            <person name="Nagy L.G."/>
            <person name="Martin F.M."/>
        </authorList>
    </citation>
    <scope>NUCLEOTIDE SEQUENCE</scope>
    <source>
        <strain evidence="3">UP504</strain>
    </source>
</reference>
<feature type="coiled-coil region" evidence="1">
    <location>
        <begin position="165"/>
        <end position="192"/>
    </location>
</feature>
<sequence length="414" mass="43682">MDEVASKNAVLEARAADLEELLQIQRSLTQAAEARLVDAERKVVEGEQSLTMLRATLEESRRGIMRLQTESKRASLSGASNAIPTVSRVNKRMSLNPSIPLSLNTTTPRNMSGHRRISSFSTSDPPTSLGPRAPSPEYLVPSPSASPAPSPVVNGTFPQNGAISLPSADAELVSLQAELANTKRALAQAKEARQASEDCLRALREFMASNPSTGAAEGSQDLEGLRLPPLPSDAAVDDVDVPKPEPRKSGWGIKLWKETKETSSLATSPALEGVFPAASSRESASSTPPAHRGSFSSWTRNASASVTSLSSPSTQLALTPGNSCDSPREASVTTATPIHSFRSKLGFFSVVASPIISRGGGALDTVSITSKSSCTTSTSDNSDGPHTDDEVAQVVPSDGPVEDVQKERNIMREI</sequence>
<feature type="compositionally biased region" description="Polar residues" evidence="2">
    <location>
        <begin position="97"/>
        <end position="110"/>
    </location>
</feature>
<feature type="compositionally biased region" description="Basic and acidic residues" evidence="2">
    <location>
        <begin position="403"/>
        <end position="414"/>
    </location>
</feature>
<feature type="compositionally biased region" description="Polar residues" evidence="2">
    <location>
        <begin position="280"/>
        <end position="301"/>
    </location>
</feature>
<accession>A0A9P6ASJ1</accession>
<keyword evidence="4" id="KW-1185">Reference proteome</keyword>
<feature type="region of interest" description="Disordered" evidence="2">
    <location>
        <begin position="97"/>
        <end position="150"/>
    </location>
</feature>
<organism evidence="3 4">
    <name type="scientific">Hydnum rufescens UP504</name>
    <dbReference type="NCBI Taxonomy" id="1448309"/>
    <lineage>
        <taxon>Eukaryota</taxon>
        <taxon>Fungi</taxon>
        <taxon>Dikarya</taxon>
        <taxon>Basidiomycota</taxon>
        <taxon>Agaricomycotina</taxon>
        <taxon>Agaricomycetes</taxon>
        <taxon>Cantharellales</taxon>
        <taxon>Hydnaceae</taxon>
        <taxon>Hydnum</taxon>
    </lineage>
</organism>
<gene>
    <name evidence="3" type="ORF">BS47DRAFT_1346985</name>
</gene>
<feature type="region of interest" description="Disordered" evidence="2">
    <location>
        <begin position="371"/>
        <end position="414"/>
    </location>
</feature>